<dbReference type="EMBL" id="FMCS01000013">
    <property type="protein sequence ID" value="SCF30818.1"/>
    <property type="molecule type" value="Genomic_DNA"/>
</dbReference>
<feature type="region of interest" description="Disordered" evidence="1">
    <location>
        <begin position="199"/>
        <end position="226"/>
    </location>
</feature>
<evidence type="ECO:0000313" key="2">
    <source>
        <dbReference type="EMBL" id="SCF30818.1"/>
    </source>
</evidence>
<reference evidence="3" key="1">
    <citation type="submission" date="2016-06" db="EMBL/GenBank/DDBJ databases">
        <authorList>
            <person name="Varghese N."/>
            <person name="Submissions Spin"/>
        </authorList>
    </citation>
    <scope>NUCLEOTIDE SEQUENCE [LARGE SCALE GENOMIC DNA]</scope>
    <source>
        <strain evidence="3">DSM 45246</strain>
    </source>
</reference>
<dbReference type="RefSeq" id="WP_091269569.1">
    <property type="nucleotide sequence ID" value="NZ_FMCS01000013.1"/>
</dbReference>
<proteinExistence type="predicted"/>
<accession>A0A1C4ZD10</accession>
<evidence type="ECO:0008006" key="4">
    <source>
        <dbReference type="Google" id="ProtNLM"/>
    </source>
</evidence>
<sequence length="521" mass="54258">MKPGPLPSVDVPDPGASAEAPRCASLPTRLGVTEPGPDEPLGVVVTGPAGAGRRELLAGLLDLDPGMLAVPAGSHLLVQHAKVPTRAAYVPGYRQPHSYGADPLAAGPALARPPRRVVLSLPDPLLRHFAVLDTPDSGTLGVAGGRVLLDATGRAGALLFVISADQAFSAAELHLLAEVARTRVEVFFAVTPGVAGWAAPADGTTTEDTGASGSSAGRSGPPGPAARRYDAVEVSVAAHRAALLAAVPALAQARWFPVRQSEHSVLRRALVGWAADEGLRRASSRPPEPPGAHGRVPVVAGSDPADLTERIDRQARSCAQRIRQHLALELANIHLRVVQEIVFGVGCAGLPQLLDREMEALSLLATAQCDEAVRGIVDDAAARVFGAPLAEGVRRRIAHAVRWGLADHPDGRELDRVLLVTSTAGVAGLAGAGALDALAGYPGGERDETLPPVGVALNGGCWQHWRVPGNADPNVARSWAQRALREVELELSRQVSRRFEVIRLSLGAVLTDAVDHGILLA</sequence>
<feature type="compositionally biased region" description="Low complexity" evidence="1">
    <location>
        <begin position="210"/>
        <end position="219"/>
    </location>
</feature>
<gene>
    <name evidence="2" type="ORF">GA0070214_113134</name>
</gene>
<dbReference type="AlphaFoldDB" id="A0A1C4ZD10"/>
<protein>
    <recommendedName>
        <fullName evidence="4">Dynamin family protein</fullName>
    </recommendedName>
</protein>
<dbReference type="Proteomes" id="UP000199629">
    <property type="component" value="Unassembled WGS sequence"/>
</dbReference>
<evidence type="ECO:0000313" key="3">
    <source>
        <dbReference type="Proteomes" id="UP000199629"/>
    </source>
</evidence>
<organism evidence="2 3">
    <name type="scientific">Micromonospora chaiyaphumensis</name>
    <dbReference type="NCBI Taxonomy" id="307119"/>
    <lineage>
        <taxon>Bacteria</taxon>
        <taxon>Bacillati</taxon>
        <taxon>Actinomycetota</taxon>
        <taxon>Actinomycetes</taxon>
        <taxon>Micromonosporales</taxon>
        <taxon>Micromonosporaceae</taxon>
        <taxon>Micromonospora</taxon>
    </lineage>
</organism>
<keyword evidence="3" id="KW-1185">Reference proteome</keyword>
<feature type="region of interest" description="Disordered" evidence="1">
    <location>
        <begin position="280"/>
        <end position="303"/>
    </location>
</feature>
<name>A0A1C4ZD10_9ACTN</name>
<evidence type="ECO:0000256" key="1">
    <source>
        <dbReference type="SAM" id="MobiDB-lite"/>
    </source>
</evidence>
<feature type="region of interest" description="Disordered" evidence="1">
    <location>
        <begin position="1"/>
        <end position="22"/>
    </location>
</feature>